<feature type="domain" description="UBA" evidence="20">
    <location>
        <begin position="619"/>
        <end position="660"/>
    </location>
</feature>
<dbReference type="SUPFAM" id="SSF54001">
    <property type="entry name" value="Cysteine proteinases"/>
    <property type="match status" value="1"/>
</dbReference>
<evidence type="ECO:0000256" key="6">
    <source>
        <dbReference type="ARBA" id="ARBA00022670"/>
    </source>
</evidence>
<evidence type="ECO:0000259" key="20">
    <source>
        <dbReference type="PROSITE" id="PS50030"/>
    </source>
</evidence>
<protein>
    <recommendedName>
        <fullName evidence="5">Ubiquitin carboxyl-terminal hydrolase 14</fullName>
        <ecNumber evidence="4">3.4.19.12</ecNumber>
    </recommendedName>
    <alternativeName>
        <fullName evidence="15">Deubiquitinating enzyme 14</fullName>
    </alternativeName>
    <alternativeName>
        <fullName evidence="16">Ubiquitin thioesterase 14</fullName>
    </alternativeName>
    <alternativeName>
        <fullName evidence="17">Ubiquitin-specific-processing protease 14</fullName>
    </alternativeName>
</protein>
<feature type="domain" description="USP" evidence="21">
    <location>
        <begin position="310"/>
        <end position="802"/>
    </location>
</feature>
<dbReference type="GeneID" id="25569963"/>
<dbReference type="eggNOG" id="KOG0944">
    <property type="taxonomic scope" value="Eukaryota"/>
</dbReference>
<dbReference type="InterPro" id="IPR001394">
    <property type="entry name" value="Peptidase_C19_UCH"/>
</dbReference>
<keyword evidence="7" id="KW-0479">Metal-binding</keyword>
<evidence type="ECO:0000256" key="3">
    <source>
        <dbReference type="ARBA" id="ARBA00009085"/>
    </source>
</evidence>
<reference evidence="23 24" key="1">
    <citation type="submission" date="2010-05" db="EMBL/GenBank/DDBJ databases">
        <title>The Genome Sequence of Thecamonas trahens ATCC 50062.</title>
        <authorList>
            <consortium name="The Broad Institute Genome Sequencing Platform"/>
            <person name="Russ C."/>
            <person name="Cuomo C."/>
            <person name="Shea T."/>
            <person name="Young S.K."/>
            <person name="Zeng Q."/>
            <person name="Koehrsen M."/>
            <person name="Haas B."/>
            <person name="Borodovsky M."/>
            <person name="Guigo R."/>
            <person name="Alvarado L."/>
            <person name="Berlin A."/>
            <person name="Bochicchio J."/>
            <person name="Borenstein D."/>
            <person name="Chapman S."/>
            <person name="Chen Z."/>
            <person name="Freedman E."/>
            <person name="Gellesch M."/>
            <person name="Goldberg J."/>
            <person name="Griggs A."/>
            <person name="Gujja S."/>
            <person name="Heilman E."/>
            <person name="Heiman D."/>
            <person name="Hepburn T."/>
            <person name="Howarth C."/>
            <person name="Jen D."/>
            <person name="Larson L."/>
            <person name="Mehta T."/>
            <person name="Park D."/>
            <person name="Pearson M."/>
            <person name="Roberts A."/>
            <person name="Saif S."/>
            <person name="Shenoy N."/>
            <person name="Sisk P."/>
            <person name="Stolte C."/>
            <person name="Sykes S."/>
            <person name="Thomson T."/>
            <person name="Walk T."/>
            <person name="White J."/>
            <person name="Yandava C."/>
            <person name="Burger G."/>
            <person name="Gray M.W."/>
            <person name="Holland P.W.H."/>
            <person name="King N."/>
            <person name="Lang F.B.F."/>
            <person name="Roger A.J."/>
            <person name="Ruiz-Trillo I."/>
            <person name="Lander E."/>
            <person name="Nusbaum C."/>
        </authorList>
    </citation>
    <scope>NUCLEOTIDE SEQUENCE [LARGE SCALE GENOMIC DNA]</scope>
    <source>
        <strain evidence="23 24">ATCC 50062</strain>
    </source>
</reference>
<evidence type="ECO:0000256" key="10">
    <source>
        <dbReference type="ARBA" id="ARBA00022786"/>
    </source>
</evidence>
<feature type="domain" description="UBP-type" evidence="22">
    <location>
        <begin position="160"/>
        <end position="268"/>
    </location>
</feature>
<keyword evidence="6" id="KW-0645">Protease</keyword>
<dbReference type="GO" id="GO:0034472">
    <property type="term" value="P:snRNA 3'-end processing"/>
    <property type="evidence" value="ECO:0007669"/>
    <property type="project" value="TreeGrafter"/>
</dbReference>
<evidence type="ECO:0000256" key="1">
    <source>
        <dbReference type="ARBA" id="ARBA00000707"/>
    </source>
</evidence>
<dbReference type="Pfam" id="PF00443">
    <property type="entry name" value="UCH"/>
    <property type="match status" value="1"/>
</dbReference>
<dbReference type="InterPro" id="IPR027074">
    <property type="entry name" value="Integrator_9su"/>
</dbReference>
<evidence type="ECO:0000256" key="11">
    <source>
        <dbReference type="ARBA" id="ARBA00022801"/>
    </source>
</evidence>
<keyword evidence="10" id="KW-0833">Ubl conjugation pathway</keyword>
<comment type="subcellular location">
    <subcellularLocation>
        <location evidence="2">Nucleus</location>
    </subcellularLocation>
</comment>
<dbReference type="CDD" id="cd14386">
    <property type="entry name" value="UBA2_UBP5"/>
    <property type="match status" value="1"/>
</dbReference>
<evidence type="ECO:0000313" key="24">
    <source>
        <dbReference type="Proteomes" id="UP000054408"/>
    </source>
</evidence>
<evidence type="ECO:0000256" key="15">
    <source>
        <dbReference type="ARBA" id="ARBA00029877"/>
    </source>
</evidence>
<dbReference type="Pfam" id="PF16661">
    <property type="entry name" value="Lactamase_B_6"/>
    <property type="match status" value="1"/>
</dbReference>
<dbReference type="GO" id="GO:0004843">
    <property type="term" value="F:cysteine-type deubiquitinase activity"/>
    <property type="evidence" value="ECO:0007669"/>
    <property type="project" value="UniProtKB-EC"/>
</dbReference>
<evidence type="ECO:0000256" key="2">
    <source>
        <dbReference type="ARBA" id="ARBA00004123"/>
    </source>
</evidence>
<dbReference type="CDD" id="cd14294">
    <property type="entry name" value="UBA1_UBP5_like"/>
    <property type="match status" value="1"/>
</dbReference>
<dbReference type="InterPro" id="IPR001279">
    <property type="entry name" value="Metallo-B-lactamas"/>
</dbReference>
<proteinExistence type="inferred from homology"/>
<dbReference type="PROSITE" id="PS00972">
    <property type="entry name" value="USP_1"/>
    <property type="match status" value="1"/>
</dbReference>
<dbReference type="PROSITE" id="PS50235">
    <property type="entry name" value="USP_3"/>
    <property type="match status" value="1"/>
</dbReference>
<dbReference type="Pfam" id="PF17807">
    <property type="entry name" value="zf-UBP_var"/>
    <property type="match status" value="1"/>
</dbReference>
<dbReference type="Gene3D" id="3.60.15.10">
    <property type="entry name" value="Ribonuclease Z/Hydroxyacylglutathione hydrolase-like"/>
    <property type="match status" value="1"/>
</dbReference>
<keyword evidence="14" id="KW-0539">Nucleus</keyword>
<dbReference type="InterPro" id="IPR041432">
    <property type="entry name" value="UBP13_Znf-UBP_var"/>
</dbReference>
<feature type="compositionally biased region" description="Pro residues" evidence="19">
    <location>
        <begin position="380"/>
        <end position="393"/>
    </location>
</feature>
<dbReference type="GO" id="GO:0006508">
    <property type="term" value="P:proteolysis"/>
    <property type="evidence" value="ECO:0007669"/>
    <property type="project" value="UniProtKB-KW"/>
</dbReference>
<dbReference type="Pfam" id="PF05028">
    <property type="entry name" value="PARG_cat_C"/>
    <property type="match status" value="1"/>
</dbReference>
<feature type="domain" description="UBA" evidence="20">
    <location>
        <begin position="683"/>
        <end position="723"/>
    </location>
</feature>
<dbReference type="InterPro" id="IPR001607">
    <property type="entry name" value="Znf_UBP"/>
</dbReference>
<feature type="region of interest" description="Disordered" evidence="19">
    <location>
        <begin position="376"/>
        <end position="396"/>
    </location>
</feature>
<evidence type="ECO:0000256" key="19">
    <source>
        <dbReference type="SAM" id="MobiDB-lite"/>
    </source>
</evidence>
<dbReference type="SMART" id="SM00290">
    <property type="entry name" value="ZnF_UBP"/>
    <property type="match status" value="1"/>
</dbReference>
<dbReference type="Pfam" id="PF00627">
    <property type="entry name" value="UBA"/>
    <property type="match status" value="2"/>
</dbReference>
<dbReference type="InterPro" id="IPR009060">
    <property type="entry name" value="UBA-like_sf"/>
</dbReference>
<evidence type="ECO:0000259" key="21">
    <source>
        <dbReference type="PROSITE" id="PS50235"/>
    </source>
</evidence>
<dbReference type="Proteomes" id="UP000054408">
    <property type="component" value="Unassembled WGS sequence"/>
</dbReference>
<gene>
    <name evidence="23" type="ORF">AMSG_12048</name>
</gene>
<accession>A0A0L0DFH5</accession>
<evidence type="ECO:0000256" key="12">
    <source>
        <dbReference type="ARBA" id="ARBA00022807"/>
    </source>
</evidence>
<dbReference type="EC" id="3.4.19.12" evidence="4"/>
<dbReference type="InterPro" id="IPR018200">
    <property type="entry name" value="USP_CS"/>
</dbReference>
<dbReference type="eggNOG" id="KOG2064">
    <property type="taxonomic scope" value="Eukaryota"/>
</dbReference>
<dbReference type="Gene3D" id="3.40.50.10890">
    <property type="match status" value="1"/>
</dbReference>
<dbReference type="RefSeq" id="XP_013756676.1">
    <property type="nucleotide sequence ID" value="XM_013901222.1"/>
</dbReference>
<evidence type="ECO:0000256" key="4">
    <source>
        <dbReference type="ARBA" id="ARBA00012759"/>
    </source>
</evidence>
<dbReference type="SUPFAM" id="SSF56281">
    <property type="entry name" value="Metallo-hydrolase/oxidoreductase"/>
    <property type="match status" value="1"/>
</dbReference>
<dbReference type="OrthoDB" id="361536at2759"/>
<dbReference type="InterPro" id="IPR038765">
    <property type="entry name" value="Papain-like_cys_pep_sf"/>
</dbReference>
<dbReference type="GO" id="GO:0032039">
    <property type="term" value="C:integrator complex"/>
    <property type="evidence" value="ECO:0007669"/>
    <property type="project" value="InterPro"/>
</dbReference>
<dbReference type="GO" id="GO:0016579">
    <property type="term" value="P:protein deubiquitination"/>
    <property type="evidence" value="ECO:0007669"/>
    <property type="project" value="InterPro"/>
</dbReference>
<dbReference type="InterPro" id="IPR028889">
    <property type="entry name" value="USP"/>
</dbReference>
<organism evidence="23 24">
    <name type="scientific">Thecamonas trahens ATCC 50062</name>
    <dbReference type="NCBI Taxonomy" id="461836"/>
    <lineage>
        <taxon>Eukaryota</taxon>
        <taxon>Apusozoa</taxon>
        <taxon>Apusomonadida</taxon>
        <taxon>Apusomonadidae</taxon>
        <taxon>Thecamonas</taxon>
    </lineage>
</organism>
<keyword evidence="8" id="KW-0677">Repeat</keyword>
<dbReference type="InterPro" id="IPR046372">
    <property type="entry name" value="PARG_cat_C"/>
</dbReference>
<evidence type="ECO:0000256" key="17">
    <source>
        <dbReference type="ARBA" id="ARBA00032096"/>
    </source>
</evidence>
<dbReference type="eggNOG" id="KOG1138">
    <property type="taxonomic scope" value="Eukaryota"/>
</dbReference>
<dbReference type="PROSITE" id="PS50030">
    <property type="entry name" value="UBA"/>
    <property type="match status" value="2"/>
</dbReference>
<evidence type="ECO:0000256" key="9">
    <source>
        <dbReference type="ARBA" id="ARBA00022771"/>
    </source>
</evidence>
<dbReference type="FunFam" id="3.30.40.10:FF:000026">
    <property type="entry name" value="Ubiquitin carboxyl-terminal hydrolase"/>
    <property type="match status" value="1"/>
</dbReference>
<dbReference type="Pfam" id="PF20811">
    <property type="entry name" value="PARG_cat_N"/>
    <property type="match status" value="1"/>
</dbReference>
<dbReference type="Gene3D" id="3.30.40.10">
    <property type="entry name" value="Zinc/RING finger domain, C3HC4 (zinc finger)"/>
    <property type="match status" value="2"/>
</dbReference>
<dbReference type="SUPFAM" id="SSF57850">
    <property type="entry name" value="RING/U-box"/>
    <property type="match status" value="1"/>
</dbReference>
<keyword evidence="11" id="KW-0378">Hydrolase</keyword>
<evidence type="ECO:0000256" key="16">
    <source>
        <dbReference type="ARBA" id="ARBA00029889"/>
    </source>
</evidence>
<dbReference type="Gene3D" id="1.10.8.10">
    <property type="entry name" value="DNA helicase RuvA subunit, C-terminal domain"/>
    <property type="match status" value="2"/>
</dbReference>
<sequence>MATSELLENAAVSVPTSAASVYKDECIYCFHSPLNENGLFVSLSSFHGLCRRHVEAYAARTNEQLYLHIKMTERAPKDEPAPMEEEKVAPTKMALGVEGGFQLVKTEYDYDYAIAVLPALEMLALDMVPARVREAADAVIVAESASFVDDVAAWEGENIKVSDHAESLVQLDNGVKIPPSGWKCAMCDLTTNLWLNLSDGTILCGRKNWDGSGGNGHALEYYQQTGYPLAVKLGTITAEGGDVYSYAEDDSVKDPLLATHMAHFGINVAMLEKTEKTVSEMEVDLNRNYEFSRITESGEDLVSLFGPGFTGMVNIGNSCYFNSLMQVLFALPEFRARFAATPAVDAVFVATPPHEVVSSLHAQLAKLGAGLLSGDYSQPKPAPLPPGADPPETPKFVQDGIRPRMLKYLLGRGHAEFSTKAQQDVEEYFRHVITVLERADHAAGTSDADLTHLFKVTLEDRYQCSASSAVRYEDREDVVLSINIPMDAATNADAVAEYEARKAAAAASGAKPEGEPVSAAIPFDACLSHTFAPSSLDGFYSSAIGARTTASVTTKIKTFPKYLMVQMRKFSVSADWRPIKLDVSIPLPLDLDLEAAVGRGTGIADGETPLPEEAAPEPEADPAVVAQLVSMGFSENACKKAVILTGNAGAEAASNWIFAHMDDADLNEPYVAPGAASAASAVAVSEDAIAMVSAMGFDRDQAVVALQQTDGNVERAIEWIFSHPNGLEDAPASTAAAAPVSDGRGIYTLRAIISHVGSSTRAGHYVCHIRKDGAFSFFNDELVAISKNPPLDLGYVYLYERSVQVLQSMADLSSVEALVAAMVDLTRLSDPLEQLPVAADDASPDTPLRLPGLEGALHAADELLDGFDFFGTVLPSMIASILALPTLIPDPNLPALSQDQPETLRLSRAGARAVLAAAFLGMTAAYERINETFMAKRQRIRVATVVSDDDNDNDADDGAGDGDDGSWVGGMFGSLSFAAVMASGSLGVGMQRVLCMLAYFHHTVGVELEGKLEICRRVLNELPPIDWATSEARLTDVDVALNHDIKIEDVAHAGKHIDFANRHLHIGCIIPSATQEEVLFSIRPELFLALLATESLLPHEAVVIRGAPLFARYSGYLHSFRYAGPGVGAGSAAADPTEIVAIDAIVAHSVGQQLRASWFQRDLNKAYLGFSGFLLNEPLSSPLPADGWDPALISTGMWGCGVFMCNPTIKFCQQLMAAAVAGCRLVYSTFGKAETARSHAALFAALVAADASVGQLYRILQERDAARCDPLDAYIIRIVSGESDEGFAEYGTRRGFGWGADVPGGGSFLVRLATDESHNHWASLLVDLPLELGGLRCFTPSPLASTTRTTGYAGNNAGVVKPQPDAPLPHVRPKYRLPALDALPDVHALDAVLISSPAAMTALPYLVAHMGFAGKVLATAAAADFGAILLRALVREHEAAGWDSAPPADFAHPAWADLLPQDAQAWRSLYSLRDVEVALDAIERVSYGQIVHLQPGLTALAAPSGLALGACCWSLESLQHKVVYLAGASAATGCAPTPLDLAPLLGPDVVIVSNTAPGPHNAPVLPQPSDSITALCSVIGATVSSGGTVIIPVDPVGAVFDLIETVTAFLASLSLHTVSQLFISPLAKEALSHANIASEWLAPELRDKAFVPTPPFCFSSLLASRHLAHYRSLEQAIALSPFSFDPDAPREPKILWVSSPHLRAGPAAQALALYANSTRSSLVITQPLDETAFDELLAPFHPLALRVVHAPIEHRLDAPRLAQVLTHLSPGAIVASSALGLASSLPALAPTLASIPVHELDDAGAPPPLAATIHLAAGFDKVVVPHELAATSAKPLTFHATAALPVTAALVPDATRSAFYRLQLPDSGADPFQPLGILYAVPTATQLVEALHAAGIHDASLLLPDTGSGLVPMDVAGSSTTPAVKAETPAAARLGLPCIIIPSLAGSQLVVGPTHLQVKAGSPDAHSRIAAVLHAMDSFKVL</sequence>
<comment type="catalytic activity">
    <reaction evidence="1">
        <text>Thiol-dependent hydrolysis of ester, thioester, amide, peptide and isopeptide bonds formed by the C-terminal Gly of ubiquitin (a 76-residue protein attached to proteins as an intracellular targeting signal).</text>
        <dbReference type="EC" id="3.4.19.12"/>
    </reaction>
</comment>
<evidence type="ECO:0000256" key="8">
    <source>
        <dbReference type="ARBA" id="ARBA00022737"/>
    </source>
</evidence>
<keyword evidence="13" id="KW-0862">Zinc</keyword>
<comment type="similarity">
    <text evidence="3">Belongs to the peptidase C19 family.</text>
</comment>
<dbReference type="GO" id="GO:0006282">
    <property type="term" value="P:regulation of DNA repair"/>
    <property type="evidence" value="ECO:0007669"/>
    <property type="project" value="InterPro"/>
</dbReference>
<keyword evidence="9 18" id="KW-0863">Zinc-finger</keyword>
<dbReference type="EMBL" id="GL349463">
    <property type="protein sequence ID" value="KNC50911.1"/>
    <property type="molecule type" value="Genomic_DNA"/>
</dbReference>
<evidence type="ECO:0000256" key="5">
    <source>
        <dbReference type="ARBA" id="ARBA00014611"/>
    </source>
</evidence>
<dbReference type="PROSITE" id="PS50271">
    <property type="entry name" value="ZF_UBP"/>
    <property type="match status" value="1"/>
</dbReference>
<dbReference type="CDD" id="cd02658">
    <property type="entry name" value="Peptidase_C19B"/>
    <property type="match status" value="1"/>
</dbReference>
<dbReference type="InterPro" id="IPR036866">
    <property type="entry name" value="RibonucZ/Hydroxyglut_hydro"/>
</dbReference>
<keyword evidence="24" id="KW-1185">Reference proteome</keyword>
<evidence type="ECO:0000256" key="7">
    <source>
        <dbReference type="ARBA" id="ARBA00022723"/>
    </source>
</evidence>
<dbReference type="GO" id="GO:0004649">
    <property type="term" value="F:poly(ADP-ribose) glycohydrolase activity"/>
    <property type="evidence" value="ECO:0007669"/>
    <property type="project" value="InterPro"/>
</dbReference>
<dbReference type="Gene3D" id="3.90.70.10">
    <property type="entry name" value="Cysteine proteinases"/>
    <property type="match status" value="1"/>
</dbReference>
<evidence type="ECO:0000256" key="18">
    <source>
        <dbReference type="PROSITE-ProRule" id="PRU00502"/>
    </source>
</evidence>
<evidence type="ECO:0000256" key="14">
    <source>
        <dbReference type="ARBA" id="ARBA00023242"/>
    </source>
</evidence>
<evidence type="ECO:0000256" key="13">
    <source>
        <dbReference type="ARBA" id="ARBA00022833"/>
    </source>
</evidence>
<evidence type="ECO:0000259" key="22">
    <source>
        <dbReference type="PROSITE" id="PS50271"/>
    </source>
</evidence>
<dbReference type="InterPro" id="IPR048362">
    <property type="entry name" value="PARG_helical"/>
</dbReference>
<dbReference type="InterPro" id="IPR015940">
    <property type="entry name" value="UBA"/>
</dbReference>
<dbReference type="PANTHER" id="PTHR46094">
    <property type="entry name" value="INTEGRATOR COMPLEX SUBUNIT 9"/>
    <property type="match status" value="1"/>
</dbReference>
<evidence type="ECO:0000313" key="23">
    <source>
        <dbReference type="EMBL" id="KNC50911.1"/>
    </source>
</evidence>
<dbReference type="PROSITE" id="PS00973">
    <property type="entry name" value="USP_2"/>
    <property type="match status" value="1"/>
</dbReference>
<dbReference type="GO" id="GO:0008270">
    <property type="term" value="F:zinc ion binding"/>
    <property type="evidence" value="ECO:0007669"/>
    <property type="project" value="UniProtKB-KW"/>
</dbReference>
<dbReference type="FunFam" id="1.10.8.10:FF:000086">
    <property type="entry name" value="Ubiquitin carboxyl-terminal hydrolase"/>
    <property type="match status" value="1"/>
</dbReference>
<dbReference type="SUPFAM" id="SSF46934">
    <property type="entry name" value="UBA-like"/>
    <property type="match status" value="1"/>
</dbReference>
<dbReference type="SMART" id="SM00165">
    <property type="entry name" value="UBA"/>
    <property type="match status" value="2"/>
</dbReference>
<dbReference type="Pfam" id="PF02148">
    <property type="entry name" value="zf-UBP"/>
    <property type="match status" value="1"/>
</dbReference>
<dbReference type="InterPro" id="IPR013083">
    <property type="entry name" value="Znf_RING/FYVE/PHD"/>
</dbReference>
<name>A0A0L0DFH5_THETB</name>
<keyword evidence="12" id="KW-0788">Thiol protease</keyword>
<dbReference type="PANTHER" id="PTHR46094:SF1">
    <property type="entry name" value="INTEGRATOR COMPLEX SUBUNIT 9"/>
    <property type="match status" value="1"/>
</dbReference>
<dbReference type="STRING" id="461836.A0A0L0DFH5"/>